<evidence type="ECO:0000256" key="1">
    <source>
        <dbReference type="SAM" id="MobiDB-lite"/>
    </source>
</evidence>
<evidence type="ECO:0000313" key="4">
    <source>
        <dbReference type="Proteomes" id="UP001344447"/>
    </source>
</evidence>
<evidence type="ECO:0000313" key="3">
    <source>
        <dbReference type="EMBL" id="KAK5582569.1"/>
    </source>
</evidence>
<sequence length="146" mass="15642">MLLKISLILCFLISLSMGLNENIQKVSINNQVESYTYSKDAGYTSGQSKDLDFTGGTTGPVNIDNNSRNTQNEVESYTYSKDAGYTSGQSTPLNPASTTGPENNPNVSINNQVESYTYSKDAGYTSGQSLPSNPTSTAGNGITIYH</sequence>
<name>A0AAN7TZ55_9MYCE</name>
<feature type="signal peptide" evidence="2">
    <location>
        <begin position="1"/>
        <end position="18"/>
    </location>
</feature>
<proteinExistence type="predicted"/>
<dbReference type="EMBL" id="JAVFKY010000001">
    <property type="protein sequence ID" value="KAK5582569.1"/>
    <property type="molecule type" value="Genomic_DNA"/>
</dbReference>
<protein>
    <submittedName>
        <fullName evidence="3">Uncharacterized protein</fullName>
    </submittedName>
</protein>
<dbReference type="Proteomes" id="UP001344447">
    <property type="component" value="Unassembled WGS sequence"/>
</dbReference>
<feature type="compositionally biased region" description="Polar residues" evidence="1">
    <location>
        <begin position="86"/>
        <end position="109"/>
    </location>
</feature>
<comment type="caution">
    <text evidence="3">The sequence shown here is derived from an EMBL/GenBank/DDBJ whole genome shotgun (WGS) entry which is preliminary data.</text>
</comment>
<reference evidence="3 4" key="1">
    <citation type="submission" date="2023-11" db="EMBL/GenBank/DDBJ databases">
        <title>Dfirmibasis_genome.</title>
        <authorList>
            <person name="Edelbroek B."/>
            <person name="Kjellin J."/>
            <person name="Jerlstrom-Hultqvist J."/>
            <person name="Soderbom F."/>
        </authorList>
    </citation>
    <scope>NUCLEOTIDE SEQUENCE [LARGE SCALE GENOMIC DNA]</scope>
    <source>
        <strain evidence="3 4">TNS-C-14</strain>
    </source>
</reference>
<feature type="region of interest" description="Disordered" evidence="1">
    <location>
        <begin position="122"/>
        <end position="146"/>
    </location>
</feature>
<gene>
    <name evidence="3" type="ORF">RB653_004154</name>
</gene>
<organism evidence="3 4">
    <name type="scientific">Dictyostelium firmibasis</name>
    <dbReference type="NCBI Taxonomy" id="79012"/>
    <lineage>
        <taxon>Eukaryota</taxon>
        <taxon>Amoebozoa</taxon>
        <taxon>Evosea</taxon>
        <taxon>Eumycetozoa</taxon>
        <taxon>Dictyostelia</taxon>
        <taxon>Dictyosteliales</taxon>
        <taxon>Dictyosteliaceae</taxon>
        <taxon>Dictyostelium</taxon>
    </lineage>
</organism>
<keyword evidence="4" id="KW-1185">Reference proteome</keyword>
<evidence type="ECO:0000256" key="2">
    <source>
        <dbReference type="SAM" id="SignalP"/>
    </source>
</evidence>
<dbReference type="AlphaFoldDB" id="A0AAN7TZ55"/>
<feature type="compositionally biased region" description="Polar residues" evidence="1">
    <location>
        <begin position="59"/>
        <end position="79"/>
    </location>
</feature>
<keyword evidence="2" id="KW-0732">Signal</keyword>
<feature type="chain" id="PRO_5042965219" evidence="2">
    <location>
        <begin position="19"/>
        <end position="146"/>
    </location>
</feature>
<feature type="compositionally biased region" description="Polar residues" evidence="1">
    <location>
        <begin position="125"/>
        <end position="140"/>
    </location>
</feature>
<feature type="region of interest" description="Disordered" evidence="1">
    <location>
        <begin position="46"/>
        <end position="109"/>
    </location>
</feature>
<accession>A0AAN7TZ55</accession>